<evidence type="ECO:0000313" key="3">
    <source>
        <dbReference type="Proteomes" id="UP000299102"/>
    </source>
</evidence>
<dbReference type="AlphaFoldDB" id="A0A4C1WSA0"/>
<name>A0A4C1WSA0_EUMVA</name>
<proteinExistence type="predicted"/>
<accession>A0A4C1WSA0</accession>
<gene>
    <name evidence="2" type="ORF">EVAR_80966_1</name>
</gene>
<keyword evidence="3" id="KW-1185">Reference proteome</keyword>
<evidence type="ECO:0000313" key="2">
    <source>
        <dbReference type="EMBL" id="GBP53005.1"/>
    </source>
</evidence>
<dbReference type="Proteomes" id="UP000299102">
    <property type="component" value="Unassembled WGS sequence"/>
</dbReference>
<dbReference type="EMBL" id="BGZK01000614">
    <property type="protein sequence ID" value="GBP53005.1"/>
    <property type="molecule type" value="Genomic_DNA"/>
</dbReference>
<evidence type="ECO:0000256" key="1">
    <source>
        <dbReference type="SAM" id="MobiDB-lite"/>
    </source>
</evidence>
<protein>
    <submittedName>
        <fullName evidence="2">Uncharacterized protein</fullName>
    </submittedName>
</protein>
<feature type="compositionally biased region" description="Basic and acidic residues" evidence="1">
    <location>
        <begin position="14"/>
        <end position="25"/>
    </location>
</feature>
<comment type="caution">
    <text evidence="2">The sequence shown here is derived from an EMBL/GenBank/DDBJ whole genome shotgun (WGS) entry which is preliminary data.</text>
</comment>
<organism evidence="2 3">
    <name type="scientific">Eumeta variegata</name>
    <name type="common">Bagworm moth</name>
    <name type="synonym">Eumeta japonica</name>
    <dbReference type="NCBI Taxonomy" id="151549"/>
    <lineage>
        <taxon>Eukaryota</taxon>
        <taxon>Metazoa</taxon>
        <taxon>Ecdysozoa</taxon>
        <taxon>Arthropoda</taxon>
        <taxon>Hexapoda</taxon>
        <taxon>Insecta</taxon>
        <taxon>Pterygota</taxon>
        <taxon>Neoptera</taxon>
        <taxon>Endopterygota</taxon>
        <taxon>Lepidoptera</taxon>
        <taxon>Glossata</taxon>
        <taxon>Ditrysia</taxon>
        <taxon>Tineoidea</taxon>
        <taxon>Psychidae</taxon>
        <taxon>Oiketicinae</taxon>
        <taxon>Eumeta</taxon>
    </lineage>
</organism>
<sequence>MKRNGIHIGNRIGTESEARTEVESRDNGVEAISIADPSYAAGVVRAGPPDPAAAASAAAAAEEAMYRAPPEHRPYVRIVEQPAAKALRYAQCEACAAQACTPYTSRGVCGCDQRTLKLSVCCL</sequence>
<feature type="region of interest" description="Disordered" evidence="1">
    <location>
        <begin position="1"/>
        <end position="25"/>
    </location>
</feature>
<reference evidence="2 3" key="1">
    <citation type="journal article" date="2019" name="Commun. Biol.">
        <title>The bagworm genome reveals a unique fibroin gene that provides high tensile strength.</title>
        <authorList>
            <person name="Kono N."/>
            <person name="Nakamura H."/>
            <person name="Ohtoshi R."/>
            <person name="Tomita M."/>
            <person name="Numata K."/>
            <person name="Arakawa K."/>
        </authorList>
    </citation>
    <scope>NUCLEOTIDE SEQUENCE [LARGE SCALE GENOMIC DNA]</scope>
</reference>